<dbReference type="AlphaFoldDB" id="X1T365"/>
<sequence>EKMELVIMEYVKAQYIWQNFMDRAITYDFEDTFLDMIYVLNFIQDVKVFKDNNPDKLFIHEAEKDEHMMIKVRKVLGDGILKFLDYAIELKEKQPDMFNQIISDYESSSQVRDL</sequence>
<gene>
    <name evidence="1" type="ORF">S12H4_27748</name>
</gene>
<evidence type="ECO:0000313" key="1">
    <source>
        <dbReference type="EMBL" id="GAI99767.1"/>
    </source>
</evidence>
<dbReference type="EMBL" id="BARW01015861">
    <property type="protein sequence ID" value="GAI99767.1"/>
    <property type="molecule type" value="Genomic_DNA"/>
</dbReference>
<feature type="non-terminal residue" evidence="1">
    <location>
        <position position="1"/>
    </location>
</feature>
<protein>
    <submittedName>
        <fullName evidence="1">Uncharacterized protein</fullName>
    </submittedName>
</protein>
<proteinExistence type="predicted"/>
<name>X1T365_9ZZZZ</name>
<comment type="caution">
    <text evidence="1">The sequence shown here is derived from an EMBL/GenBank/DDBJ whole genome shotgun (WGS) entry which is preliminary data.</text>
</comment>
<organism evidence="1">
    <name type="scientific">marine sediment metagenome</name>
    <dbReference type="NCBI Taxonomy" id="412755"/>
    <lineage>
        <taxon>unclassified sequences</taxon>
        <taxon>metagenomes</taxon>
        <taxon>ecological metagenomes</taxon>
    </lineage>
</organism>
<accession>X1T365</accession>
<reference evidence="1" key="1">
    <citation type="journal article" date="2014" name="Front. Microbiol.">
        <title>High frequency of phylogenetically diverse reductive dehalogenase-homologous genes in deep subseafloor sedimentary metagenomes.</title>
        <authorList>
            <person name="Kawai M."/>
            <person name="Futagami T."/>
            <person name="Toyoda A."/>
            <person name="Takaki Y."/>
            <person name="Nishi S."/>
            <person name="Hori S."/>
            <person name="Arai W."/>
            <person name="Tsubouchi T."/>
            <person name="Morono Y."/>
            <person name="Uchiyama I."/>
            <person name="Ito T."/>
            <person name="Fujiyama A."/>
            <person name="Inagaki F."/>
            <person name="Takami H."/>
        </authorList>
    </citation>
    <scope>NUCLEOTIDE SEQUENCE</scope>
    <source>
        <strain evidence="1">Expedition CK06-06</strain>
    </source>
</reference>